<evidence type="ECO:0000256" key="1">
    <source>
        <dbReference type="ARBA" id="ARBA00004167"/>
    </source>
</evidence>
<evidence type="ECO:0000313" key="8">
    <source>
        <dbReference type="Proteomes" id="UP001521184"/>
    </source>
</evidence>
<evidence type="ECO:0000256" key="6">
    <source>
        <dbReference type="SAM" id="Phobius"/>
    </source>
</evidence>
<gene>
    <name evidence="7" type="ORF">SLS58_009713</name>
</gene>
<keyword evidence="4 6" id="KW-0472">Membrane</keyword>
<evidence type="ECO:0000256" key="3">
    <source>
        <dbReference type="ARBA" id="ARBA00022989"/>
    </source>
</evidence>
<feature type="region of interest" description="Disordered" evidence="5">
    <location>
        <begin position="215"/>
        <end position="243"/>
    </location>
</feature>
<comment type="caution">
    <text evidence="7">The sequence shown here is derived from an EMBL/GenBank/DDBJ whole genome shotgun (WGS) entry which is preliminary data.</text>
</comment>
<dbReference type="PANTHER" id="PTHR15549:SF30">
    <property type="entry name" value="MID2 DOMAIN-CONTAINING PROTEIN"/>
    <property type="match status" value="1"/>
</dbReference>
<dbReference type="Proteomes" id="UP001521184">
    <property type="component" value="Unassembled WGS sequence"/>
</dbReference>
<evidence type="ECO:0000256" key="2">
    <source>
        <dbReference type="ARBA" id="ARBA00022692"/>
    </source>
</evidence>
<dbReference type="PANTHER" id="PTHR15549">
    <property type="entry name" value="PAIRED IMMUNOGLOBULIN-LIKE TYPE 2 RECEPTOR"/>
    <property type="match status" value="1"/>
</dbReference>
<comment type="subcellular location">
    <subcellularLocation>
        <location evidence="1">Membrane</location>
        <topology evidence="1">Single-pass membrane protein</topology>
    </subcellularLocation>
</comment>
<feature type="region of interest" description="Disordered" evidence="5">
    <location>
        <begin position="256"/>
        <end position="286"/>
    </location>
</feature>
<keyword evidence="3 6" id="KW-1133">Transmembrane helix</keyword>
<evidence type="ECO:0000256" key="5">
    <source>
        <dbReference type="SAM" id="MobiDB-lite"/>
    </source>
</evidence>
<name>A0ABR3TBN9_9PEZI</name>
<evidence type="ECO:0000313" key="7">
    <source>
        <dbReference type="EMBL" id="KAL1636659.1"/>
    </source>
</evidence>
<dbReference type="EMBL" id="JAKEKT020000099">
    <property type="protein sequence ID" value="KAL1636659.1"/>
    <property type="molecule type" value="Genomic_DNA"/>
</dbReference>
<keyword evidence="2 6" id="KW-0812">Transmembrane</keyword>
<accession>A0ABR3TBN9</accession>
<dbReference type="InterPro" id="IPR051694">
    <property type="entry name" value="Immunoregulatory_rcpt-like"/>
</dbReference>
<proteinExistence type="predicted"/>
<organism evidence="7 8">
    <name type="scientific">Diplodia intermedia</name>
    <dbReference type="NCBI Taxonomy" id="856260"/>
    <lineage>
        <taxon>Eukaryota</taxon>
        <taxon>Fungi</taxon>
        <taxon>Dikarya</taxon>
        <taxon>Ascomycota</taxon>
        <taxon>Pezizomycotina</taxon>
        <taxon>Dothideomycetes</taxon>
        <taxon>Dothideomycetes incertae sedis</taxon>
        <taxon>Botryosphaeriales</taxon>
        <taxon>Botryosphaeriaceae</taxon>
        <taxon>Diplodia</taxon>
    </lineage>
</organism>
<evidence type="ECO:0000256" key="4">
    <source>
        <dbReference type="ARBA" id="ARBA00023136"/>
    </source>
</evidence>
<reference evidence="7 8" key="1">
    <citation type="journal article" date="2023" name="Plant Dis.">
        <title>First Report of Diplodia intermedia Causing Canker and Dieback Diseases on Apple Trees in Canada.</title>
        <authorList>
            <person name="Ellouze W."/>
            <person name="Ilyukhin E."/>
            <person name="Sulman M."/>
            <person name="Ali S."/>
        </authorList>
    </citation>
    <scope>NUCLEOTIDE SEQUENCE [LARGE SCALE GENOMIC DNA]</scope>
    <source>
        <strain evidence="7 8">M45-28</strain>
    </source>
</reference>
<feature type="transmembrane region" description="Helical" evidence="6">
    <location>
        <begin position="185"/>
        <end position="209"/>
    </location>
</feature>
<sequence>MSVNATFFLSTTEDKCVYNGASIDASGLTTNGNLCAYVEGMNRVWACSAPDRVCWSWDQACKGGDATTPDDSQNYCSSNGAEWCCSSADECTRTPGQINICWGLWRNPTYNMTDAEALLYNQEHYSALPSTTTTSSAATAAATSTSAAPPTNAAEASASASASAAAAASASTAASGSSSSLSSGAVAGIAVGCVVGGIALAGVAGLLFWRRRKRSGGGGGELQQEPKYHGVGGGDDGGAPFVSHELHNENQVFEAEGSPGYAQGGSPTKTGTAGDGTHEMPGGRFA</sequence>
<keyword evidence="8" id="KW-1185">Reference proteome</keyword>
<protein>
    <submittedName>
        <fullName evidence="7">Uncharacterized protein</fullName>
    </submittedName>
</protein>